<evidence type="ECO:0000256" key="6">
    <source>
        <dbReference type="HAMAP-Rule" id="MF_01877"/>
    </source>
</evidence>
<comment type="similarity">
    <text evidence="6">Belongs to the methyltransferase superfamily. RsmI family.</text>
</comment>
<keyword evidence="1 6" id="KW-0963">Cytoplasm</keyword>
<gene>
    <name evidence="6 9" type="primary">rsmI</name>
    <name evidence="8" type="ORF">ACGTZG_05600</name>
    <name evidence="9" type="ORF">HF872_00725</name>
</gene>
<dbReference type="RefSeq" id="WP_113855289.1">
    <property type="nucleotide sequence ID" value="NZ_CP011940.1"/>
</dbReference>
<evidence type="ECO:0000313" key="9">
    <source>
        <dbReference type="EMBL" id="NME27153.1"/>
    </source>
</evidence>
<dbReference type="Gene3D" id="3.40.1010.10">
    <property type="entry name" value="Cobalt-precorrin-4 Transmethylase, Domain 1"/>
    <property type="match status" value="1"/>
</dbReference>
<evidence type="ECO:0000313" key="11">
    <source>
        <dbReference type="Proteomes" id="UP001605989"/>
    </source>
</evidence>
<dbReference type="InterPro" id="IPR014777">
    <property type="entry name" value="4pyrrole_Mease_sub1"/>
</dbReference>
<dbReference type="HAMAP" id="MF_01877">
    <property type="entry name" value="16SrRNA_methyltr_I"/>
    <property type="match status" value="1"/>
</dbReference>
<dbReference type="KEGG" id="mhw:ACT01_03200"/>
<keyword evidence="2 6" id="KW-0698">rRNA processing</keyword>
<dbReference type="InterPro" id="IPR035996">
    <property type="entry name" value="4pyrrol_Methylase_sf"/>
</dbReference>
<reference evidence="8 11" key="2">
    <citation type="submission" date="2024-10" db="EMBL/GenBank/DDBJ databases">
        <authorList>
            <person name="Sang B.-I."/>
            <person name="Prabhaharan D."/>
        </authorList>
    </citation>
    <scope>NUCLEOTIDE SEQUENCE [LARGE SCALE GENOMIC DNA]</scope>
    <source>
        <strain evidence="8 11">MH</strain>
    </source>
</reference>
<keyword evidence="4 6" id="KW-0808">Transferase</keyword>
<comment type="function">
    <text evidence="6">Catalyzes the 2'-O-methylation of the ribose of cytidine 1402 (C1402) in 16S rRNA.</text>
</comment>
<dbReference type="PIRSF" id="PIRSF005917">
    <property type="entry name" value="MTase_YraL"/>
    <property type="match status" value="1"/>
</dbReference>
<evidence type="ECO:0000256" key="2">
    <source>
        <dbReference type="ARBA" id="ARBA00022552"/>
    </source>
</evidence>
<sequence>MAEQFQKGTLYLCATPIGNMEDITYRAVRCLREADLIAAEDTRHTRLLLSAYDIGTPTTSYHEHNKAEKGPQLIEKLKEGCMLALVSDAGMPAICDPGSDLVQMAIAEHIPVVPLPGANAGLTGLIASGMDTTRFTFVGFLPKTKKHRRPVLESIKDYTGTLIFYEAPHRILAVLAEIEDALGDRKAVLCRELTKRYEEYLRGPLSQLRTGLEQEGVRGEFVILVAGAVPQEEGPSDDDYASLVRELMDKGTDKKQAIRTVAQRCGVSRRVVYQAVLASEGSSAP</sequence>
<organism evidence="9 10">
    <name type="scientific">Megasphaera hexanoica</name>
    <dbReference type="NCBI Taxonomy" id="1675036"/>
    <lineage>
        <taxon>Bacteria</taxon>
        <taxon>Bacillati</taxon>
        <taxon>Bacillota</taxon>
        <taxon>Negativicutes</taxon>
        <taxon>Veillonellales</taxon>
        <taxon>Veillonellaceae</taxon>
        <taxon>Megasphaera</taxon>
    </lineage>
</organism>
<dbReference type="SUPFAM" id="SSF53790">
    <property type="entry name" value="Tetrapyrrole methylase"/>
    <property type="match status" value="1"/>
</dbReference>
<dbReference type="GO" id="GO:0005737">
    <property type="term" value="C:cytoplasm"/>
    <property type="evidence" value="ECO:0007669"/>
    <property type="project" value="UniProtKB-SubCell"/>
</dbReference>
<dbReference type="FunFam" id="3.40.1010.10:FF:000007">
    <property type="entry name" value="Ribosomal RNA small subunit methyltransferase I"/>
    <property type="match status" value="1"/>
</dbReference>
<dbReference type="Pfam" id="PF00590">
    <property type="entry name" value="TP_methylase"/>
    <property type="match status" value="1"/>
</dbReference>
<proteinExistence type="inferred from homology"/>
<reference evidence="9 10" key="1">
    <citation type="submission" date="2020-04" db="EMBL/GenBank/DDBJ databases">
        <authorList>
            <person name="Hitch T.C.A."/>
            <person name="Wylensek D."/>
            <person name="Clavel T."/>
        </authorList>
    </citation>
    <scope>NUCLEOTIDE SEQUENCE [LARGE SCALE GENOMIC DNA]</scope>
    <source>
        <strain evidence="9 10">Oil-RF-744-FAT-WT-6-1</strain>
    </source>
</reference>
<dbReference type="InterPro" id="IPR000878">
    <property type="entry name" value="4pyrrol_Mease"/>
</dbReference>
<dbReference type="Proteomes" id="UP000591071">
    <property type="component" value="Unassembled WGS sequence"/>
</dbReference>
<dbReference type="AlphaFoldDB" id="A0A848BXS6"/>
<dbReference type="OrthoDB" id="9809084at2"/>
<evidence type="ECO:0000256" key="5">
    <source>
        <dbReference type="ARBA" id="ARBA00022691"/>
    </source>
</evidence>
<feature type="domain" description="Tetrapyrrole methylase" evidence="7">
    <location>
        <begin position="9"/>
        <end position="208"/>
    </location>
</feature>
<comment type="catalytic activity">
    <reaction evidence="6">
        <text>cytidine(1402) in 16S rRNA + S-adenosyl-L-methionine = 2'-O-methylcytidine(1402) in 16S rRNA + S-adenosyl-L-homocysteine + H(+)</text>
        <dbReference type="Rhea" id="RHEA:42924"/>
        <dbReference type="Rhea" id="RHEA-COMP:10285"/>
        <dbReference type="Rhea" id="RHEA-COMP:10286"/>
        <dbReference type="ChEBI" id="CHEBI:15378"/>
        <dbReference type="ChEBI" id="CHEBI:57856"/>
        <dbReference type="ChEBI" id="CHEBI:59789"/>
        <dbReference type="ChEBI" id="CHEBI:74495"/>
        <dbReference type="ChEBI" id="CHEBI:82748"/>
        <dbReference type="EC" id="2.1.1.198"/>
    </reaction>
</comment>
<dbReference type="EMBL" id="JABAFG010000001">
    <property type="protein sequence ID" value="NME27153.1"/>
    <property type="molecule type" value="Genomic_DNA"/>
</dbReference>
<dbReference type="CDD" id="cd11648">
    <property type="entry name" value="RsmI"/>
    <property type="match status" value="1"/>
</dbReference>
<dbReference type="PANTHER" id="PTHR46111">
    <property type="entry name" value="RIBOSOMAL RNA SMALL SUBUNIT METHYLTRANSFERASE I"/>
    <property type="match status" value="1"/>
</dbReference>
<protein>
    <recommendedName>
        <fullName evidence="6">Ribosomal RNA small subunit methyltransferase I</fullName>
        <ecNumber evidence="6">2.1.1.198</ecNumber>
    </recommendedName>
    <alternativeName>
        <fullName evidence="6">16S rRNA 2'-O-ribose C1402 methyltransferase</fullName>
    </alternativeName>
    <alternativeName>
        <fullName evidence="6">rRNA (cytidine-2'-O-)-methyltransferase RsmI</fullName>
    </alternativeName>
</protein>
<dbReference type="PANTHER" id="PTHR46111:SF1">
    <property type="entry name" value="RIBOSOMAL RNA SMALL SUBUNIT METHYLTRANSFERASE I"/>
    <property type="match status" value="1"/>
</dbReference>
<keyword evidence="5 6" id="KW-0949">S-adenosyl-L-methionine</keyword>
<evidence type="ECO:0000259" key="7">
    <source>
        <dbReference type="Pfam" id="PF00590"/>
    </source>
</evidence>
<keyword evidence="3 6" id="KW-0489">Methyltransferase</keyword>
<dbReference type="GO" id="GO:0070677">
    <property type="term" value="F:rRNA (cytosine-2'-O-)-methyltransferase activity"/>
    <property type="evidence" value="ECO:0007669"/>
    <property type="project" value="UniProtKB-UniRule"/>
</dbReference>
<dbReference type="EC" id="2.1.1.198" evidence="6"/>
<dbReference type="Gene3D" id="3.30.950.10">
    <property type="entry name" value="Methyltransferase, Cobalt-precorrin-4 Transmethylase, Domain 2"/>
    <property type="match status" value="1"/>
</dbReference>
<dbReference type="FunFam" id="3.30.950.10:FF:000002">
    <property type="entry name" value="Ribosomal RNA small subunit methyltransferase I"/>
    <property type="match status" value="1"/>
</dbReference>
<keyword evidence="11" id="KW-1185">Reference proteome</keyword>
<dbReference type="EMBL" id="JBIEKR010000004">
    <property type="protein sequence ID" value="MFG6272661.1"/>
    <property type="molecule type" value="Genomic_DNA"/>
</dbReference>
<evidence type="ECO:0000256" key="1">
    <source>
        <dbReference type="ARBA" id="ARBA00022490"/>
    </source>
</evidence>
<comment type="caution">
    <text evidence="9">The sequence shown here is derived from an EMBL/GenBank/DDBJ whole genome shotgun (WGS) entry which is preliminary data.</text>
</comment>
<dbReference type="InterPro" id="IPR018063">
    <property type="entry name" value="SAM_MeTrfase_RsmI_CS"/>
</dbReference>
<dbReference type="InterPro" id="IPR014776">
    <property type="entry name" value="4pyrrole_Mease_sub2"/>
</dbReference>
<accession>A0A848BXS6</accession>
<evidence type="ECO:0000313" key="8">
    <source>
        <dbReference type="EMBL" id="MFG6272661.1"/>
    </source>
</evidence>
<evidence type="ECO:0000256" key="4">
    <source>
        <dbReference type="ARBA" id="ARBA00022679"/>
    </source>
</evidence>
<name>A0A848BXS6_9FIRM</name>
<evidence type="ECO:0000313" key="10">
    <source>
        <dbReference type="Proteomes" id="UP000591071"/>
    </source>
</evidence>
<dbReference type="Proteomes" id="UP001605989">
    <property type="component" value="Unassembled WGS sequence"/>
</dbReference>
<dbReference type="PROSITE" id="PS01296">
    <property type="entry name" value="RSMI"/>
    <property type="match status" value="1"/>
</dbReference>
<dbReference type="NCBIfam" id="TIGR00096">
    <property type="entry name" value="16S rRNA (cytidine(1402)-2'-O)-methyltransferase"/>
    <property type="match status" value="1"/>
</dbReference>
<dbReference type="InterPro" id="IPR008189">
    <property type="entry name" value="rRNA_ssu_MeTfrase_I"/>
</dbReference>
<comment type="subcellular location">
    <subcellularLocation>
        <location evidence="6">Cytoplasm</location>
    </subcellularLocation>
</comment>
<evidence type="ECO:0000256" key="3">
    <source>
        <dbReference type="ARBA" id="ARBA00022603"/>
    </source>
</evidence>